<comment type="caution">
    <text evidence="2">The sequence shown here is derived from an EMBL/GenBank/DDBJ whole genome shotgun (WGS) entry which is preliminary data.</text>
</comment>
<feature type="transmembrane region" description="Helical" evidence="1">
    <location>
        <begin position="81"/>
        <end position="100"/>
    </location>
</feature>
<sequence length="116" mass="13107">MLTGGQHVRPGDLPSTLSRVELRDDQPTQHEVGGRTFLVADVQPLDLDGVRTVEVGVGLWLLGFLLLLPFYGRLADEGRTWWLWTCLAGFGLGLFGLEYCRRRRKARLARDEQRDG</sequence>
<dbReference type="Proteomes" id="UP000604001">
    <property type="component" value="Unassembled WGS sequence"/>
</dbReference>
<feature type="transmembrane region" description="Helical" evidence="1">
    <location>
        <begin position="57"/>
        <end position="75"/>
    </location>
</feature>
<keyword evidence="3" id="KW-1185">Reference proteome</keyword>
<evidence type="ECO:0000256" key="1">
    <source>
        <dbReference type="SAM" id="Phobius"/>
    </source>
</evidence>
<reference evidence="2 3" key="1">
    <citation type="submission" date="2020-08" db="EMBL/GenBank/DDBJ databases">
        <title>novel species in genus Nocardioides.</title>
        <authorList>
            <person name="Zhang G."/>
        </authorList>
    </citation>
    <scope>NUCLEOTIDE SEQUENCE [LARGE SCALE GENOMIC DNA]</scope>
    <source>
        <strain evidence="2 3">SC8A-24</strain>
    </source>
</reference>
<protein>
    <submittedName>
        <fullName evidence="2">DUF2530 domain-containing protein</fullName>
    </submittedName>
</protein>
<keyword evidence="1" id="KW-1133">Transmembrane helix</keyword>
<proteinExistence type="predicted"/>
<dbReference type="EMBL" id="JACMYC010000006">
    <property type="protein sequence ID" value="MBC2961206.1"/>
    <property type="molecule type" value="Genomic_DNA"/>
</dbReference>
<name>A0ABR6U9S9_9ACTN</name>
<accession>A0ABR6U9S9</accession>
<evidence type="ECO:0000313" key="3">
    <source>
        <dbReference type="Proteomes" id="UP000604001"/>
    </source>
</evidence>
<dbReference type="Pfam" id="PF10745">
    <property type="entry name" value="DUF2530"/>
    <property type="match status" value="1"/>
</dbReference>
<keyword evidence="1" id="KW-0812">Transmembrane</keyword>
<keyword evidence="1" id="KW-0472">Membrane</keyword>
<dbReference type="InterPro" id="IPR019681">
    <property type="entry name" value="DUF2530"/>
</dbReference>
<evidence type="ECO:0000313" key="2">
    <source>
        <dbReference type="EMBL" id="MBC2961206.1"/>
    </source>
</evidence>
<gene>
    <name evidence="2" type="ORF">H7344_12950</name>
</gene>
<organism evidence="2 3">
    <name type="scientific">Nocardioides deserti</name>
    <dbReference type="NCBI Taxonomy" id="1588644"/>
    <lineage>
        <taxon>Bacteria</taxon>
        <taxon>Bacillati</taxon>
        <taxon>Actinomycetota</taxon>
        <taxon>Actinomycetes</taxon>
        <taxon>Propionibacteriales</taxon>
        <taxon>Nocardioidaceae</taxon>
        <taxon>Nocardioides</taxon>
    </lineage>
</organism>